<dbReference type="EnsemblMetazoa" id="Aqu2.1.10045_001">
    <property type="protein sequence ID" value="Aqu2.1.10045_001"/>
    <property type="gene ID" value="Aqu2.1.10045"/>
</dbReference>
<proteinExistence type="predicted"/>
<sequence>MKLKSCEPEISSQGLISHLCYWRATSVSRGSLWNQQQGLTDDHWVIDKDEATLTKEELGRRFYAVVTVGIFRGLRVAVKSLHYIIISDFNLALFSREMSIAPRVCHPNLVQFLD</sequence>
<protein>
    <recommendedName>
        <fullName evidence="2">Protein kinase domain-containing protein</fullName>
    </recommendedName>
</protein>
<accession>A0A1X7T698</accession>
<dbReference type="AlphaFoldDB" id="A0A1X7T698"/>
<dbReference type="SUPFAM" id="SSF56112">
    <property type="entry name" value="Protein kinase-like (PK-like)"/>
    <property type="match status" value="1"/>
</dbReference>
<evidence type="ECO:0008006" key="2">
    <source>
        <dbReference type="Google" id="ProtNLM"/>
    </source>
</evidence>
<dbReference type="InParanoid" id="A0A1X7T698"/>
<name>A0A1X7T698_AMPQE</name>
<evidence type="ECO:0000313" key="1">
    <source>
        <dbReference type="EnsemblMetazoa" id="Aqu2.1.10045_001"/>
    </source>
</evidence>
<dbReference type="Gene3D" id="3.30.200.20">
    <property type="entry name" value="Phosphorylase Kinase, domain 1"/>
    <property type="match status" value="1"/>
</dbReference>
<dbReference type="InterPro" id="IPR011009">
    <property type="entry name" value="Kinase-like_dom_sf"/>
</dbReference>
<organism evidence="1">
    <name type="scientific">Amphimedon queenslandica</name>
    <name type="common">Sponge</name>
    <dbReference type="NCBI Taxonomy" id="400682"/>
    <lineage>
        <taxon>Eukaryota</taxon>
        <taxon>Metazoa</taxon>
        <taxon>Porifera</taxon>
        <taxon>Demospongiae</taxon>
        <taxon>Heteroscleromorpha</taxon>
        <taxon>Haplosclerida</taxon>
        <taxon>Niphatidae</taxon>
        <taxon>Amphimedon</taxon>
    </lineage>
</organism>
<reference evidence="1" key="1">
    <citation type="submission" date="2017-05" db="UniProtKB">
        <authorList>
            <consortium name="EnsemblMetazoa"/>
        </authorList>
    </citation>
    <scope>IDENTIFICATION</scope>
</reference>